<gene>
    <name evidence="1" type="ORF">O6H91_22G032400</name>
</gene>
<evidence type="ECO:0000313" key="2">
    <source>
        <dbReference type="Proteomes" id="UP001162992"/>
    </source>
</evidence>
<protein>
    <submittedName>
        <fullName evidence="1">Uncharacterized protein</fullName>
    </submittedName>
</protein>
<keyword evidence="2" id="KW-1185">Reference proteome</keyword>
<sequence>MHIGFCRKEGDARMLLYKGSMRISSLIYKSLLSSSTSCCSLQCSHLPPCLRMLHTNFIALNSRAYSKEDDEIAEFNMELETVFGQPLHQDALSRKNAQLSGFGTSDHSRPGLSMNTLTHVDDSGKASMVNIMEKSSTYRLAAASGRVLLGTLAFDLVCANKISKGDVLTVAQIAGIQAAKQTSNLIPLCHNILLSGVKVDLSLNKELQAVEVHAEVTSVGPTGVEMEALTAVSVACLTVYDMCKAASKEIKISNIQLDSKSGGKSGDWHRTNM</sequence>
<dbReference type="EMBL" id="CM055113">
    <property type="protein sequence ID" value="KAJ7515871.1"/>
    <property type="molecule type" value="Genomic_DNA"/>
</dbReference>
<accession>A0ACC2AEI0</accession>
<organism evidence="1 2">
    <name type="scientific">Diphasiastrum complanatum</name>
    <name type="common">Issler's clubmoss</name>
    <name type="synonym">Lycopodium complanatum</name>
    <dbReference type="NCBI Taxonomy" id="34168"/>
    <lineage>
        <taxon>Eukaryota</taxon>
        <taxon>Viridiplantae</taxon>
        <taxon>Streptophyta</taxon>
        <taxon>Embryophyta</taxon>
        <taxon>Tracheophyta</taxon>
        <taxon>Lycopodiopsida</taxon>
        <taxon>Lycopodiales</taxon>
        <taxon>Lycopodiaceae</taxon>
        <taxon>Lycopodioideae</taxon>
        <taxon>Diphasiastrum</taxon>
    </lineage>
</organism>
<comment type="caution">
    <text evidence="1">The sequence shown here is derived from an EMBL/GenBank/DDBJ whole genome shotgun (WGS) entry which is preliminary data.</text>
</comment>
<evidence type="ECO:0000313" key="1">
    <source>
        <dbReference type="EMBL" id="KAJ7515871.1"/>
    </source>
</evidence>
<proteinExistence type="predicted"/>
<dbReference type="Proteomes" id="UP001162992">
    <property type="component" value="Chromosome 22"/>
</dbReference>
<reference evidence="2" key="1">
    <citation type="journal article" date="2024" name="Proc. Natl. Acad. Sci. U.S.A.">
        <title>Extraordinary preservation of gene collinearity over three hundred million years revealed in homosporous lycophytes.</title>
        <authorList>
            <person name="Li C."/>
            <person name="Wickell D."/>
            <person name="Kuo L.Y."/>
            <person name="Chen X."/>
            <person name="Nie B."/>
            <person name="Liao X."/>
            <person name="Peng D."/>
            <person name="Ji J."/>
            <person name="Jenkins J."/>
            <person name="Williams M."/>
            <person name="Shu S."/>
            <person name="Plott C."/>
            <person name="Barry K."/>
            <person name="Rajasekar S."/>
            <person name="Grimwood J."/>
            <person name="Han X."/>
            <person name="Sun S."/>
            <person name="Hou Z."/>
            <person name="He W."/>
            <person name="Dai G."/>
            <person name="Sun C."/>
            <person name="Schmutz J."/>
            <person name="Leebens-Mack J.H."/>
            <person name="Li F.W."/>
            <person name="Wang L."/>
        </authorList>
    </citation>
    <scope>NUCLEOTIDE SEQUENCE [LARGE SCALE GENOMIC DNA]</scope>
    <source>
        <strain evidence="2">cv. PW_Plant_1</strain>
    </source>
</reference>
<name>A0ACC2AEI0_DIPCM</name>